<gene>
    <name evidence="1" type="ORF">METZ01_LOCUS419157</name>
</gene>
<feature type="non-terminal residue" evidence="1">
    <location>
        <position position="36"/>
    </location>
</feature>
<protein>
    <submittedName>
        <fullName evidence="1">Uncharacterized protein</fullName>
    </submittedName>
</protein>
<dbReference type="EMBL" id="UINC01165100">
    <property type="protein sequence ID" value="SVD66303.1"/>
    <property type="molecule type" value="Genomic_DNA"/>
</dbReference>
<reference evidence="1" key="1">
    <citation type="submission" date="2018-05" db="EMBL/GenBank/DDBJ databases">
        <authorList>
            <person name="Lanie J.A."/>
            <person name="Ng W.-L."/>
            <person name="Kazmierczak K.M."/>
            <person name="Andrzejewski T.M."/>
            <person name="Davidsen T.M."/>
            <person name="Wayne K.J."/>
            <person name="Tettelin H."/>
            <person name="Glass J.I."/>
            <person name="Rusch D."/>
            <person name="Podicherti R."/>
            <person name="Tsui H.-C.T."/>
            <person name="Winkler M.E."/>
        </authorList>
    </citation>
    <scope>NUCLEOTIDE SEQUENCE</scope>
</reference>
<organism evidence="1">
    <name type="scientific">marine metagenome</name>
    <dbReference type="NCBI Taxonomy" id="408172"/>
    <lineage>
        <taxon>unclassified sequences</taxon>
        <taxon>metagenomes</taxon>
        <taxon>ecological metagenomes</taxon>
    </lineage>
</organism>
<feature type="non-terminal residue" evidence="1">
    <location>
        <position position="1"/>
    </location>
</feature>
<accession>A0A382X5U5</accession>
<dbReference type="AlphaFoldDB" id="A0A382X5U5"/>
<sequence length="36" mass="4174">VESTVDWQSYIDKLDADLEIGYLYPPEIDDSEVEII</sequence>
<evidence type="ECO:0000313" key="1">
    <source>
        <dbReference type="EMBL" id="SVD66303.1"/>
    </source>
</evidence>
<name>A0A382X5U5_9ZZZZ</name>
<proteinExistence type="predicted"/>